<protein>
    <recommendedName>
        <fullName evidence="6">Yip1 domain-containing protein</fullName>
    </recommendedName>
</protein>
<sequence>MNNLKVLITQPKEYFKGMNEYGEKKEPIKLRYLFGLLIIVSLIFITVQSSMVPESLSVLNELASDYKILLYALIAVSCIFFTLLGAWICVNVLYLFTKILLNVFEGRSIEDKKYFKNLLYVRYIITSLVTIALSIIVGLIIKDETYYNIISSINDLFIKFWSAYMLYGILKYYLKTVKIQKIVPTVLYIFTIIGFVCNLI</sequence>
<evidence type="ECO:0000256" key="2">
    <source>
        <dbReference type="ARBA" id="ARBA00022692"/>
    </source>
</evidence>
<keyword evidence="4 5" id="KW-0472">Membrane</keyword>
<accession>A0A9P1L531</accession>
<feature type="domain" description="Yip1" evidence="6">
    <location>
        <begin position="7"/>
        <end position="196"/>
    </location>
</feature>
<evidence type="ECO:0000256" key="1">
    <source>
        <dbReference type="ARBA" id="ARBA00004141"/>
    </source>
</evidence>
<comment type="subcellular location">
    <subcellularLocation>
        <location evidence="1">Membrane</location>
        <topology evidence="1">Multi-pass membrane protein</topology>
    </subcellularLocation>
</comment>
<evidence type="ECO:0000256" key="3">
    <source>
        <dbReference type="ARBA" id="ARBA00022989"/>
    </source>
</evidence>
<dbReference type="Proteomes" id="UP000049685">
    <property type="component" value="Unassembled WGS sequence"/>
</dbReference>
<dbReference type="Pfam" id="PF04893">
    <property type="entry name" value="Yip1"/>
    <property type="match status" value="1"/>
</dbReference>
<gene>
    <name evidence="7" type="ORF">UMC4404_29211</name>
</gene>
<dbReference type="AlphaFoldDB" id="A0A9P1L531"/>
<dbReference type="EMBL" id="CDNY01000028">
    <property type="protein sequence ID" value="CEO35966.1"/>
    <property type="molecule type" value="Genomic_DNA"/>
</dbReference>
<comment type="caution">
    <text evidence="7">The sequence shown here is derived from an EMBL/GenBank/DDBJ whole genome shotgun (WGS) entry which is preliminary data.</text>
</comment>
<organism evidence="7 8">
    <name type="scientific">Paraclostridium sordellii</name>
    <name type="common">Clostridium sordellii</name>
    <dbReference type="NCBI Taxonomy" id="1505"/>
    <lineage>
        <taxon>Bacteria</taxon>
        <taxon>Bacillati</taxon>
        <taxon>Bacillota</taxon>
        <taxon>Clostridia</taxon>
        <taxon>Peptostreptococcales</taxon>
        <taxon>Peptostreptococcaceae</taxon>
        <taxon>Paraclostridium</taxon>
    </lineage>
</organism>
<dbReference type="RefSeq" id="WP_057559370.1">
    <property type="nucleotide sequence ID" value="NZ_CDNY01000028.1"/>
</dbReference>
<dbReference type="GO" id="GO:0016020">
    <property type="term" value="C:membrane"/>
    <property type="evidence" value="ECO:0007669"/>
    <property type="project" value="UniProtKB-SubCell"/>
</dbReference>
<evidence type="ECO:0000313" key="8">
    <source>
        <dbReference type="Proteomes" id="UP000049685"/>
    </source>
</evidence>
<name>A0A9P1L531_PARSO</name>
<keyword evidence="3 5" id="KW-1133">Transmembrane helix</keyword>
<feature type="transmembrane region" description="Helical" evidence="5">
    <location>
        <begin position="68"/>
        <end position="96"/>
    </location>
</feature>
<evidence type="ECO:0000259" key="6">
    <source>
        <dbReference type="Pfam" id="PF04893"/>
    </source>
</evidence>
<feature type="transmembrane region" description="Helical" evidence="5">
    <location>
        <begin position="182"/>
        <end position="199"/>
    </location>
</feature>
<evidence type="ECO:0000256" key="5">
    <source>
        <dbReference type="SAM" id="Phobius"/>
    </source>
</evidence>
<feature type="transmembrane region" description="Helical" evidence="5">
    <location>
        <begin position="30"/>
        <end position="48"/>
    </location>
</feature>
<evidence type="ECO:0000313" key="7">
    <source>
        <dbReference type="EMBL" id="CEO35966.1"/>
    </source>
</evidence>
<dbReference type="InterPro" id="IPR006977">
    <property type="entry name" value="Yip1_dom"/>
</dbReference>
<reference evidence="8" key="1">
    <citation type="submission" date="2015-01" db="EMBL/GenBank/DDBJ databases">
        <authorList>
            <person name="Aslett A.Martin."/>
            <person name="De Silva Nishadi"/>
        </authorList>
    </citation>
    <scope>NUCLEOTIDE SEQUENCE [LARGE SCALE GENOMIC DNA]</scope>
    <source>
        <strain evidence="8">UMC4404</strain>
    </source>
</reference>
<proteinExistence type="predicted"/>
<evidence type="ECO:0000256" key="4">
    <source>
        <dbReference type="ARBA" id="ARBA00023136"/>
    </source>
</evidence>
<feature type="transmembrane region" description="Helical" evidence="5">
    <location>
        <begin position="117"/>
        <end position="141"/>
    </location>
</feature>
<keyword evidence="2 5" id="KW-0812">Transmembrane</keyword>